<dbReference type="Pfam" id="PF19814">
    <property type="entry name" value="DUF6297"/>
    <property type="match status" value="1"/>
</dbReference>
<feature type="transmembrane region" description="Helical" evidence="1">
    <location>
        <begin position="444"/>
        <end position="475"/>
    </location>
</feature>
<comment type="caution">
    <text evidence="2">The sequence shown here is derived from an EMBL/GenBank/DDBJ whole genome shotgun (WGS) entry which is preliminary data.</text>
</comment>
<gene>
    <name evidence="2" type="ORF">BJ980_000291</name>
</gene>
<evidence type="ECO:0000313" key="2">
    <source>
        <dbReference type="EMBL" id="NYG57368.1"/>
    </source>
</evidence>
<dbReference type="InterPro" id="IPR046264">
    <property type="entry name" value="DUF6297"/>
</dbReference>
<proteinExistence type="predicted"/>
<keyword evidence="1" id="KW-0472">Membrane</keyword>
<feature type="transmembrane region" description="Helical" evidence="1">
    <location>
        <begin position="64"/>
        <end position="87"/>
    </location>
</feature>
<keyword evidence="1" id="KW-1133">Transmembrane helix</keyword>
<feature type="transmembrane region" description="Helical" evidence="1">
    <location>
        <begin position="296"/>
        <end position="312"/>
    </location>
</feature>
<keyword evidence="3" id="KW-1185">Reference proteome</keyword>
<dbReference type="RefSeq" id="WP_179500655.1">
    <property type="nucleotide sequence ID" value="NZ_JACCAA010000001.1"/>
</dbReference>
<name>A0A7Y9RZI0_9ACTN</name>
<feature type="transmembrane region" description="Helical" evidence="1">
    <location>
        <begin position="169"/>
        <end position="186"/>
    </location>
</feature>
<dbReference type="AlphaFoldDB" id="A0A7Y9RZI0"/>
<dbReference type="EMBL" id="JACCAA010000001">
    <property type="protein sequence ID" value="NYG57368.1"/>
    <property type="molecule type" value="Genomic_DNA"/>
</dbReference>
<feature type="transmembrane region" description="Helical" evidence="1">
    <location>
        <begin position="198"/>
        <end position="221"/>
    </location>
</feature>
<organism evidence="2 3">
    <name type="scientific">Nocardioides daedukensis</name>
    <dbReference type="NCBI Taxonomy" id="634462"/>
    <lineage>
        <taxon>Bacteria</taxon>
        <taxon>Bacillati</taxon>
        <taxon>Actinomycetota</taxon>
        <taxon>Actinomycetes</taxon>
        <taxon>Propionibacteriales</taxon>
        <taxon>Nocardioidaceae</taxon>
        <taxon>Nocardioides</taxon>
    </lineage>
</organism>
<feature type="transmembrane region" description="Helical" evidence="1">
    <location>
        <begin position="138"/>
        <end position="157"/>
    </location>
</feature>
<reference evidence="2 3" key="1">
    <citation type="submission" date="2020-07" db="EMBL/GenBank/DDBJ databases">
        <title>Sequencing the genomes of 1000 actinobacteria strains.</title>
        <authorList>
            <person name="Klenk H.-P."/>
        </authorList>
    </citation>
    <scope>NUCLEOTIDE SEQUENCE [LARGE SCALE GENOMIC DNA]</scope>
    <source>
        <strain evidence="2 3">DSM 23819</strain>
    </source>
</reference>
<feature type="transmembrane region" description="Helical" evidence="1">
    <location>
        <begin position="108"/>
        <end position="132"/>
    </location>
</feature>
<accession>A0A7Y9RZI0</accession>
<protein>
    <submittedName>
        <fullName evidence="2">Uncharacterized protein</fullName>
    </submittedName>
</protein>
<feature type="transmembrane region" description="Helical" evidence="1">
    <location>
        <begin position="21"/>
        <end position="44"/>
    </location>
</feature>
<evidence type="ECO:0000313" key="3">
    <source>
        <dbReference type="Proteomes" id="UP000540656"/>
    </source>
</evidence>
<sequence length="479" mass="49474">MRHWRRAHVTRPLSDIVSDGYVAIFSVLMLGSMLVSVLLGVAALSDELCTSTACRQGRSLLPHLTTTGALVAVLALARMFGPVFATPATSSWLLTTTADRGALLRPRLWGWAVLAAIAAGLLAAAATLLGGFGTPAMLGYSVFAAVLATAVVALAGLSQASPRWPARSLTWALAGLVWLVLLLLALERAPLLATPASVATPAMAAGAVTGVLTVALLVLALRRVARLRRRDVAAGGSLAPGLSGAMATLDLALMYDVLLGHRWRAKGSVTPRRGGPSGVGALVWADVLRLRRSPRWVVLIAASVVVPYAVGVTGAERIVFLVGALVGFVTCLPLLASLRVLSRSSSVLRNFPFPVPRTRAAALVVPLVLLALHGLATIPVLHSALGLRWDEAAACGIASGLCALAAATRWVTGRPPDFGRPLVSSPAGGVPTNLYGSILRGFDILLLTAAPVLLAPGTTAAMVSVTLSVIVLAVLTGRE</sequence>
<keyword evidence="1" id="KW-0812">Transmembrane</keyword>
<feature type="transmembrane region" description="Helical" evidence="1">
    <location>
        <begin position="318"/>
        <end position="341"/>
    </location>
</feature>
<dbReference type="Proteomes" id="UP000540656">
    <property type="component" value="Unassembled WGS sequence"/>
</dbReference>
<evidence type="ECO:0000256" key="1">
    <source>
        <dbReference type="SAM" id="Phobius"/>
    </source>
</evidence>
<feature type="transmembrane region" description="Helical" evidence="1">
    <location>
        <begin position="361"/>
        <end position="381"/>
    </location>
</feature>